<comment type="subcellular location">
    <subcellularLocation>
        <location evidence="1 10">Cell outer membrane</location>
        <topology evidence="1 10">Multi-pass membrane protein</topology>
    </subcellularLocation>
</comment>
<keyword evidence="7 10" id="KW-0472">Membrane</keyword>
<feature type="domain" description="TonB-dependent receptor-like beta-barrel" evidence="14">
    <location>
        <begin position="264"/>
        <end position="652"/>
    </location>
</feature>
<evidence type="ECO:0000256" key="12">
    <source>
        <dbReference type="SAM" id="MobiDB-lite"/>
    </source>
</evidence>
<evidence type="ECO:0000313" key="17">
    <source>
        <dbReference type="Proteomes" id="UP000320672"/>
    </source>
</evidence>
<evidence type="ECO:0000256" key="11">
    <source>
        <dbReference type="RuleBase" id="RU003357"/>
    </source>
</evidence>
<dbReference type="Pfam" id="PF07715">
    <property type="entry name" value="Plug"/>
    <property type="match status" value="1"/>
</dbReference>
<accession>A0A517MFQ9</accession>
<dbReference type="InterPro" id="IPR036942">
    <property type="entry name" value="Beta-barrel_TonB_sf"/>
</dbReference>
<keyword evidence="8 16" id="KW-0675">Receptor</keyword>
<dbReference type="RefSeq" id="WP_145351804.1">
    <property type="nucleotide sequence ID" value="NZ_CP036262.1"/>
</dbReference>
<keyword evidence="9 10" id="KW-0998">Cell outer membrane</keyword>
<evidence type="ECO:0000256" key="9">
    <source>
        <dbReference type="ARBA" id="ARBA00023237"/>
    </source>
</evidence>
<organism evidence="16 17">
    <name type="scientific">Roseimaritima multifibrata</name>
    <dbReference type="NCBI Taxonomy" id="1930274"/>
    <lineage>
        <taxon>Bacteria</taxon>
        <taxon>Pseudomonadati</taxon>
        <taxon>Planctomycetota</taxon>
        <taxon>Planctomycetia</taxon>
        <taxon>Pirellulales</taxon>
        <taxon>Pirellulaceae</taxon>
        <taxon>Roseimaritima</taxon>
    </lineage>
</organism>
<gene>
    <name evidence="16" type="primary">cirA_2</name>
    <name evidence="16" type="ORF">FF011L_24590</name>
</gene>
<reference evidence="16 17" key="1">
    <citation type="submission" date="2019-02" db="EMBL/GenBank/DDBJ databases">
        <title>Deep-cultivation of Planctomycetes and their phenomic and genomic characterization uncovers novel biology.</title>
        <authorList>
            <person name="Wiegand S."/>
            <person name="Jogler M."/>
            <person name="Boedeker C."/>
            <person name="Pinto D."/>
            <person name="Vollmers J."/>
            <person name="Rivas-Marin E."/>
            <person name="Kohn T."/>
            <person name="Peeters S.H."/>
            <person name="Heuer A."/>
            <person name="Rast P."/>
            <person name="Oberbeckmann S."/>
            <person name="Bunk B."/>
            <person name="Jeske O."/>
            <person name="Meyerdierks A."/>
            <person name="Storesund J.E."/>
            <person name="Kallscheuer N."/>
            <person name="Luecker S."/>
            <person name="Lage O.M."/>
            <person name="Pohl T."/>
            <person name="Merkel B.J."/>
            <person name="Hornburger P."/>
            <person name="Mueller R.-W."/>
            <person name="Bruemmer F."/>
            <person name="Labrenz M."/>
            <person name="Spormann A.M."/>
            <person name="Op den Camp H."/>
            <person name="Overmann J."/>
            <person name="Amann R."/>
            <person name="Jetten M.S.M."/>
            <person name="Mascher T."/>
            <person name="Medema M.H."/>
            <person name="Devos D.P."/>
            <person name="Kaster A.-K."/>
            <person name="Ovreas L."/>
            <person name="Rohde M."/>
            <person name="Galperin M.Y."/>
            <person name="Jogler C."/>
        </authorList>
    </citation>
    <scope>NUCLEOTIDE SEQUENCE [LARGE SCALE GENOMIC DNA]</scope>
    <source>
        <strain evidence="16 17">FF011L</strain>
    </source>
</reference>
<keyword evidence="17" id="KW-1185">Reference proteome</keyword>
<evidence type="ECO:0000256" key="2">
    <source>
        <dbReference type="ARBA" id="ARBA00022448"/>
    </source>
</evidence>
<feature type="signal peptide" evidence="13">
    <location>
        <begin position="1"/>
        <end position="20"/>
    </location>
</feature>
<dbReference type="InterPro" id="IPR037066">
    <property type="entry name" value="Plug_dom_sf"/>
</dbReference>
<evidence type="ECO:0000256" key="7">
    <source>
        <dbReference type="ARBA" id="ARBA00023136"/>
    </source>
</evidence>
<keyword evidence="3 10" id="KW-1134">Transmembrane beta strand</keyword>
<feature type="domain" description="TonB-dependent receptor plug" evidence="15">
    <location>
        <begin position="79"/>
        <end position="186"/>
    </location>
</feature>
<dbReference type="GO" id="GO:0009279">
    <property type="term" value="C:cell outer membrane"/>
    <property type="evidence" value="ECO:0007669"/>
    <property type="project" value="UniProtKB-SubCell"/>
</dbReference>
<evidence type="ECO:0000256" key="3">
    <source>
        <dbReference type="ARBA" id="ARBA00022452"/>
    </source>
</evidence>
<keyword evidence="6 11" id="KW-0798">TonB box</keyword>
<dbReference type="Pfam" id="PF00593">
    <property type="entry name" value="TonB_dep_Rec_b-barrel"/>
    <property type="match status" value="1"/>
</dbReference>
<dbReference type="KEGG" id="rml:FF011L_24590"/>
<dbReference type="GO" id="GO:0015344">
    <property type="term" value="F:siderophore uptake transmembrane transporter activity"/>
    <property type="evidence" value="ECO:0007669"/>
    <property type="project" value="TreeGrafter"/>
</dbReference>
<dbReference type="InterPro" id="IPR012910">
    <property type="entry name" value="Plug_dom"/>
</dbReference>
<feature type="chain" id="PRO_5021944579" evidence="13">
    <location>
        <begin position="21"/>
        <end position="684"/>
    </location>
</feature>
<feature type="region of interest" description="Disordered" evidence="12">
    <location>
        <begin position="19"/>
        <end position="38"/>
    </location>
</feature>
<protein>
    <submittedName>
        <fullName evidence="16">Colicin I receptor</fullName>
    </submittedName>
</protein>
<evidence type="ECO:0000259" key="14">
    <source>
        <dbReference type="Pfam" id="PF00593"/>
    </source>
</evidence>
<dbReference type="OrthoDB" id="101167at2"/>
<dbReference type="InterPro" id="IPR039426">
    <property type="entry name" value="TonB-dep_rcpt-like"/>
</dbReference>
<keyword evidence="2 10" id="KW-0813">Transport</keyword>
<sequence length="684" mass="76721" precursor="true">MLIVRAALLALLLSFGISESGSGEERPPTPLDTDGRGADMDSEDILDLDIDALGQVDVVVESFNVEVTSVTKTESTVGRSPAAIFVVTNEMIRRSGANSLPEVLRLVPGMQVVRLDANKWAVSSRGFNGQFSNKLLVMIDGRSLYSSIYSGVEWARHDTILQDIDRIEVIRGPGASVWGANAVNGVINIITKDSAETQGFLASNGIGSEDQNIHAFRYGGTHGANTTYRAYGKYSERDESYQPGGIASDDWEMGLVGTRIDWDSHDQYQEHLSAQFELKTGKTGDTTDRYPIPVFPYYQSRNDTTDFDGGFAMLRYSTILSDESTLDVRGSYERRESSTNFYYSPQDIVELDLTHSFAAPHNQQWTWGLGYQMNSDNLSVHDPFLGNITPGKRTTNLFSGFVQDEIDFAEDWTLLIGCKLQHNDYSGFEYQPTIRLLTELSETQVLWGAVSRAVRTPARAESDFQIRIPTDFYPLQLLVDGNPELESEDLLSWEVGYRAQPTETFSWDITGYYNLYSDLIAADVSGTIFQSPPTSAPTLPAYFYNSGNGRSLGFEIYGKWQTTENWNLATGYTFLDFDSQNVGVGDATFSYSRNLMFVQSFWNYSENVQLDSTLRYVDNNVTEKASAYIEMDIRLGLQLTRDCDFSLVGQNLLSPNHRESGRQPLYVQRLEVERGIYGQLTWRH</sequence>
<dbReference type="PROSITE" id="PS52016">
    <property type="entry name" value="TONB_DEPENDENT_REC_3"/>
    <property type="match status" value="1"/>
</dbReference>
<evidence type="ECO:0000259" key="15">
    <source>
        <dbReference type="Pfam" id="PF07715"/>
    </source>
</evidence>
<dbReference type="SUPFAM" id="SSF56935">
    <property type="entry name" value="Porins"/>
    <property type="match status" value="1"/>
</dbReference>
<evidence type="ECO:0000256" key="13">
    <source>
        <dbReference type="SAM" id="SignalP"/>
    </source>
</evidence>
<evidence type="ECO:0000313" key="16">
    <source>
        <dbReference type="EMBL" id="QDS93686.1"/>
    </source>
</evidence>
<evidence type="ECO:0000256" key="6">
    <source>
        <dbReference type="ARBA" id="ARBA00023077"/>
    </source>
</evidence>
<proteinExistence type="inferred from homology"/>
<feature type="compositionally biased region" description="Basic and acidic residues" evidence="12">
    <location>
        <begin position="23"/>
        <end position="38"/>
    </location>
</feature>
<dbReference type="Gene3D" id="2.170.130.10">
    <property type="entry name" value="TonB-dependent receptor, plug domain"/>
    <property type="match status" value="1"/>
</dbReference>
<keyword evidence="5 13" id="KW-0732">Signal</keyword>
<dbReference type="PANTHER" id="PTHR30069">
    <property type="entry name" value="TONB-DEPENDENT OUTER MEMBRANE RECEPTOR"/>
    <property type="match status" value="1"/>
</dbReference>
<dbReference type="Proteomes" id="UP000320672">
    <property type="component" value="Chromosome"/>
</dbReference>
<comment type="similarity">
    <text evidence="10 11">Belongs to the TonB-dependent receptor family.</text>
</comment>
<evidence type="ECO:0000256" key="10">
    <source>
        <dbReference type="PROSITE-ProRule" id="PRU01360"/>
    </source>
</evidence>
<dbReference type="AlphaFoldDB" id="A0A517MFQ9"/>
<evidence type="ECO:0000256" key="4">
    <source>
        <dbReference type="ARBA" id="ARBA00022692"/>
    </source>
</evidence>
<evidence type="ECO:0000256" key="1">
    <source>
        <dbReference type="ARBA" id="ARBA00004571"/>
    </source>
</evidence>
<evidence type="ECO:0000256" key="5">
    <source>
        <dbReference type="ARBA" id="ARBA00022729"/>
    </source>
</evidence>
<dbReference type="InterPro" id="IPR000531">
    <property type="entry name" value="Beta-barrel_TonB"/>
</dbReference>
<evidence type="ECO:0000256" key="8">
    <source>
        <dbReference type="ARBA" id="ARBA00023170"/>
    </source>
</evidence>
<name>A0A517MFQ9_9BACT</name>
<keyword evidence="4 10" id="KW-0812">Transmembrane</keyword>
<dbReference type="EMBL" id="CP036262">
    <property type="protein sequence ID" value="QDS93686.1"/>
    <property type="molecule type" value="Genomic_DNA"/>
</dbReference>
<dbReference type="PANTHER" id="PTHR30069:SF29">
    <property type="entry name" value="HEMOGLOBIN AND HEMOGLOBIN-HAPTOGLOBIN-BINDING PROTEIN 1-RELATED"/>
    <property type="match status" value="1"/>
</dbReference>
<dbReference type="GO" id="GO:0044718">
    <property type="term" value="P:siderophore transmembrane transport"/>
    <property type="evidence" value="ECO:0007669"/>
    <property type="project" value="TreeGrafter"/>
</dbReference>
<dbReference type="Gene3D" id="2.40.170.20">
    <property type="entry name" value="TonB-dependent receptor, beta-barrel domain"/>
    <property type="match status" value="1"/>
</dbReference>